<protein>
    <submittedName>
        <fullName evidence="3">Alpha/beta hydrolase</fullName>
    </submittedName>
</protein>
<dbReference type="Pfam" id="PF12146">
    <property type="entry name" value="Hydrolase_4"/>
    <property type="match status" value="1"/>
</dbReference>
<feature type="domain" description="Serine aminopeptidase S33" evidence="2">
    <location>
        <begin position="88"/>
        <end position="201"/>
    </location>
</feature>
<organism evidence="3 4">
    <name type="scientific">Pseudanabaena yagii GIHE-NHR1</name>
    <dbReference type="NCBI Taxonomy" id="2722753"/>
    <lineage>
        <taxon>Bacteria</taxon>
        <taxon>Bacillati</taxon>
        <taxon>Cyanobacteriota</taxon>
        <taxon>Cyanophyceae</taxon>
        <taxon>Pseudanabaenales</taxon>
        <taxon>Pseudanabaenaceae</taxon>
        <taxon>Pseudanabaena</taxon>
        <taxon>Pseudanabaena yagii</taxon>
    </lineage>
</organism>
<dbReference type="GO" id="GO:0016787">
    <property type="term" value="F:hydrolase activity"/>
    <property type="evidence" value="ECO:0007669"/>
    <property type="project" value="UniProtKB-KW"/>
</dbReference>
<dbReference type="PANTHER" id="PTHR12277:SF81">
    <property type="entry name" value="PROTEIN ABHD13"/>
    <property type="match status" value="1"/>
</dbReference>
<dbReference type="InterPro" id="IPR022742">
    <property type="entry name" value="Hydrolase_4"/>
</dbReference>
<dbReference type="Proteomes" id="UP000738376">
    <property type="component" value="Unassembled WGS sequence"/>
</dbReference>
<comment type="caution">
    <text evidence="3">The sequence shown here is derived from an EMBL/GenBank/DDBJ whole genome shotgun (WGS) entry which is preliminary data.</text>
</comment>
<dbReference type="InterPro" id="IPR029058">
    <property type="entry name" value="AB_hydrolase_fold"/>
</dbReference>
<proteinExistence type="predicted"/>
<evidence type="ECO:0000313" key="4">
    <source>
        <dbReference type="Proteomes" id="UP000738376"/>
    </source>
</evidence>
<name>A0ABX1LVC4_9CYAN</name>
<dbReference type="SUPFAM" id="SSF53474">
    <property type="entry name" value="alpha/beta-Hydrolases"/>
    <property type="match status" value="1"/>
</dbReference>
<feature type="transmembrane region" description="Helical" evidence="1">
    <location>
        <begin position="6"/>
        <end position="31"/>
    </location>
</feature>
<dbReference type="Gene3D" id="3.40.50.1820">
    <property type="entry name" value="alpha/beta hydrolase"/>
    <property type="match status" value="1"/>
</dbReference>
<keyword evidence="1" id="KW-0472">Membrane</keyword>
<keyword evidence="3" id="KW-0378">Hydrolase</keyword>
<keyword evidence="1" id="KW-1133">Transmembrane helix</keyword>
<gene>
    <name evidence="3" type="ORF">HC246_19300</name>
</gene>
<evidence type="ECO:0000259" key="2">
    <source>
        <dbReference type="Pfam" id="PF12146"/>
    </source>
</evidence>
<dbReference type="PANTHER" id="PTHR12277">
    <property type="entry name" value="ALPHA/BETA HYDROLASE DOMAIN-CONTAINING PROTEIN"/>
    <property type="match status" value="1"/>
</dbReference>
<sequence length="295" mass="33603">MTEYNLFKIGIFTTGALLVIIYIAACIFLLIRQRQMIFTPTYDESQENSLKLYLDYEEVWITLDSNYSTQDKLHGYFIYPEKDILEIGTILYLHGSGGNISDHIYLRDVAQLKKLGFSVFLFDYRGYGKSIGNFPSEMSIYADAQTALKYLTEQKITPLKSIYLFGVSLGGAVAIDLALKEPNVAGLIVVSTFTSMQEEIYHLGYRMFPIHLILNQRFESISKVPYLKTPVMFIHGTSDTFNPSIMSQKLYTAAPEPKQLLLIDNFGHNNISEMIETAQFKNGIQKFIQDINAKN</sequence>
<keyword evidence="1" id="KW-0812">Transmembrane</keyword>
<evidence type="ECO:0000256" key="1">
    <source>
        <dbReference type="SAM" id="Phobius"/>
    </source>
</evidence>
<keyword evidence="4" id="KW-1185">Reference proteome</keyword>
<evidence type="ECO:0000313" key="3">
    <source>
        <dbReference type="EMBL" id="NMF60112.1"/>
    </source>
</evidence>
<dbReference type="EMBL" id="JAAVJL010000002">
    <property type="protein sequence ID" value="NMF60112.1"/>
    <property type="molecule type" value="Genomic_DNA"/>
</dbReference>
<accession>A0ABX1LVC4</accession>
<reference evidence="3 4" key="1">
    <citation type="submission" date="2020-03" db="EMBL/GenBank/DDBJ databases">
        <title>Draft Genome Sequence of 2-Methylisoborneol Producing Pseudanabaena yagii Strain GIHE-NHR1 Isolated from North Han River in South Korea.</title>
        <authorList>
            <person name="Jeong J."/>
        </authorList>
    </citation>
    <scope>NUCLEOTIDE SEQUENCE [LARGE SCALE GENOMIC DNA]</scope>
    <source>
        <strain evidence="3 4">GIHE-NHR1</strain>
    </source>
</reference>
<dbReference type="RefSeq" id="WP_169365053.1">
    <property type="nucleotide sequence ID" value="NZ_JAAVJL010000002.1"/>
</dbReference>